<dbReference type="GeneID" id="20238016"/>
<dbReference type="InterPro" id="IPR003609">
    <property type="entry name" value="Pan_app"/>
</dbReference>
<dbReference type="GO" id="GO:0004222">
    <property type="term" value="F:metalloendopeptidase activity"/>
    <property type="evidence" value="ECO:0007669"/>
    <property type="project" value="InterPro"/>
</dbReference>
<reference evidence="4 5" key="1">
    <citation type="journal article" date="2013" name="Nature">
        <title>Insights into bilaterian evolution from three spiralian genomes.</title>
        <authorList>
            <person name="Simakov O."/>
            <person name="Marletaz F."/>
            <person name="Cho S.J."/>
            <person name="Edsinger-Gonzales E."/>
            <person name="Havlak P."/>
            <person name="Hellsten U."/>
            <person name="Kuo D.H."/>
            <person name="Larsson T."/>
            <person name="Lv J."/>
            <person name="Arendt D."/>
            <person name="Savage R."/>
            <person name="Osoegawa K."/>
            <person name="de Jong P."/>
            <person name="Grimwood J."/>
            <person name="Chapman J.A."/>
            <person name="Shapiro H."/>
            <person name="Aerts A."/>
            <person name="Otillar R.P."/>
            <person name="Terry A.Y."/>
            <person name="Boore J.L."/>
            <person name="Grigoriev I.V."/>
            <person name="Lindberg D.R."/>
            <person name="Seaver E.C."/>
            <person name="Weisblat D.A."/>
            <person name="Putnam N.H."/>
            <person name="Rokhsar D.S."/>
        </authorList>
    </citation>
    <scope>NUCLEOTIDE SEQUENCE [LARGE SCALE GENOMIC DNA]</scope>
</reference>
<dbReference type="KEGG" id="lgi:LOTGIDRAFT_159280"/>
<dbReference type="CTD" id="20238016"/>
<dbReference type="SUPFAM" id="SSF57535">
    <property type="entry name" value="Complement control module/SCR domain"/>
    <property type="match status" value="1"/>
</dbReference>
<sequence>MDYRSIWNVIIWCHLLNHYGSHEYKCFKKELLENMIVNTRLSGTPFSTFDSEILKCTQYCKLYSLCKAVNFDRLTNQCQLMNQKPTPSNTEYDSQNILIDMENWSELLLGACKHHSCPNNSICRELPDSFMCEVIGCTAVPQNDFVNVSSFEAKALWGFNEMVQYACQSGYLPSKNPICTEKGEWSDFFCKRISLCYQVYSCNQTDEDYWLFYTTSQTLIKIYCKKGSGSFISLNYRNMATFPGYTRAEGSCEKTTLDTSAESGVRITEYQKIRLDLGTFKVFTDTRRFSNSTLTSLNYGVARDCYARGEDTCGALGKFVVDTRGTGFRFTDSLAWTTVGLSPIIINITKTMDGHVITGYCGGHCGGCVINETGSGAVLEVDLNDMRPLESAVIPFCQFLI</sequence>
<dbReference type="GO" id="GO:0008270">
    <property type="term" value="F:zinc ion binding"/>
    <property type="evidence" value="ECO:0007669"/>
    <property type="project" value="InterPro"/>
</dbReference>
<dbReference type="RefSeq" id="XP_009051865.1">
    <property type="nucleotide sequence ID" value="XM_009053617.1"/>
</dbReference>
<keyword evidence="2" id="KW-1015">Disulfide bond</keyword>
<dbReference type="OrthoDB" id="6113869at2759"/>
<dbReference type="InterPro" id="IPR012314">
    <property type="entry name" value="Pept_M12B_GON-ADAMTSs"/>
</dbReference>
<dbReference type="OMA" id="ICIPAGE"/>
<dbReference type="Pfam" id="PF08685">
    <property type="entry name" value="GON"/>
    <property type="match status" value="1"/>
</dbReference>
<name>V4AJG9_LOTGI</name>
<evidence type="ECO:0000259" key="3">
    <source>
        <dbReference type="PROSITE" id="PS51046"/>
    </source>
</evidence>
<evidence type="ECO:0000256" key="2">
    <source>
        <dbReference type="ARBA" id="ARBA00023157"/>
    </source>
</evidence>
<dbReference type="SUPFAM" id="SSF57414">
    <property type="entry name" value="Hairpin loop containing domain-like"/>
    <property type="match status" value="1"/>
</dbReference>
<dbReference type="AlphaFoldDB" id="V4AJG9"/>
<feature type="domain" description="GON" evidence="3">
    <location>
        <begin position="175"/>
        <end position="381"/>
    </location>
</feature>
<accession>V4AJG9</accession>
<dbReference type="HOGENOM" id="CLU_057931_0_0_1"/>
<dbReference type="InterPro" id="IPR035976">
    <property type="entry name" value="Sushi/SCR/CCP_sf"/>
</dbReference>
<dbReference type="Proteomes" id="UP000030746">
    <property type="component" value="Unassembled WGS sequence"/>
</dbReference>
<dbReference type="Pfam" id="PF00024">
    <property type="entry name" value="PAN_1"/>
    <property type="match status" value="1"/>
</dbReference>
<protein>
    <recommendedName>
        <fullName evidence="3">GON domain-containing protein</fullName>
    </recommendedName>
</protein>
<evidence type="ECO:0000313" key="4">
    <source>
        <dbReference type="EMBL" id="ESO97257.1"/>
    </source>
</evidence>
<proteinExistence type="predicted"/>
<dbReference type="PROSITE" id="PS51046">
    <property type="entry name" value="GON"/>
    <property type="match status" value="1"/>
</dbReference>
<organism evidence="4 5">
    <name type="scientific">Lottia gigantea</name>
    <name type="common">Giant owl limpet</name>
    <dbReference type="NCBI Taxonomy" id="225164"/>
    <lineage>
        <taxon>Eukaryota</taxon>
        <taxon>Metazoa</taxon>
        <taxon>Spiralia</taxon>
        <taxon>Lophotrochozoa</taxon>
        <taxon>Mollusca</taxon>
        <taxon>Gastropoda</taxon>
        <taxon>Patellogastropoda</taxon>
        <taxon>Lottioidea</taxon>
        <taxon>Lottiidae</taxon>
        <taxon>Lottia</taxon>
    </lineage>
</organism>
<keyword evidence="5" id="KW-1185">Reference proteome</keyword>
<evidence type="ECO:0000256" key="1">
    <source>
        <dbReference type="ARBA" id="ARBA00022723"/>
    </source>
</evidence>
<dbReference type="EMBL" id="KB201305">
    <property type="protein sequence ID" value="ESO97257.1"/>
    <property type="molecule type" value="Genomic_DNA"/>
</dbReference>
<keyword evidence="1" id="KW-0479">Metal-binding</keyword>
<evidence type="ECO:0000313" key="5">
    <source>
        <dbReference type="Proteomes" id="UP000030746"/>
    </source>
</evidence>
<gene>
    <name evidence="4" type="ORF">LOTGIDRAFT_159280</name>
</gene>